<keyword evidence="1" id="KW-0812">Transmembrane</keyword>
<evidence type="ECO:0000256" key="2">
    <source>
        <dbReference type="SAM" id="SignalP"/>
    </source>
</evidence>
<keyword evidence="2" id="KW-0732">Signal</keyword>
<feature type="signal peptide" evidence="2">
    <location>
        <begin position="1"/>
        <end position="23"/>
    </location>
</feature>
<dbReference type="Proteomes" id="UP001153069">
    <property type="component" value="Unassembled WGS sequence"/>
</dbReference>
<proteinExistence type="predicted"/>
<feature type="transmembrane region" description="Helical" evidence="1">
    <location>
        <begin position="263"/>
        <end position="283"/>
    </location>
</feature>
<dbReference type="AlphaFoldDB" id="A0A9N8H4K3"/>
<evidence type="ECO:0000313" key="4">
    <source>
        <dbReference type="Proteomes" id="UP001153069"/>
    </source>
</evidence>
<sequence length="311" mass="33882">MNCFRLFFVSANFSLALFHSAAAAANPGEEQRPSWFREHPLVDDKELEEFLTRDASDEHRELQESTGGLFDACNDDNACQEEEGFTCVLWVTRKRCVPLDCLRDELTSFHNSFQQSEYVQNLRAEAGMERGSWPGGFRNSDKRASMLSALSNNTDFPAQIENIGKKCFFGDADYNTTTADGKQLSLSWSGVQVEAGLILPDFQYAEYRSPVDDFSATMQRYCVGAELGASCGFTPLAGFGWTAIGGSPKELLSCGYLMADLDVGLFFGAGIAVGVTFSGVIFFEYEVFPSEGFSIVLGAGAGVAVCGACIP</sequence>
<evidence type="ECO:0000313" key="3">
    <source>
        <dbReference type="EMBL" id="CAB9500546.1"/>
    </source>
</evidence>
<accession>A0A9N8H4K3</accession>
<organism evidence="3 4">
    <name type="scientific">Seminavis robusta</name>
    <dbReference type="NCBI Taxonomy" id="568900"/>
    <lineage>
        <taxon>Eukaryota</taxon>
        <taxon>Sar</taxon>
        <taxon>Stramenopiles</taxon>
        <taxon>Ochrophyta</taxon>
        <taxon>Bacillariophyta</taxon>
        <taxon>Bacillariophyceae</taxon>
        <taxon>Bacillariophycidae</taxon>
        <taxon>Naviculales</taxon>
        <taxon>Naviculaceae</taxon>
        <taxon>Seminavis</taxon>
    </lineage>
</organism>
<dbReference type="EMBL" id="CAICTM010000085">
    <property type="protein sequence ID" value="CAB9500546.1"/>
    <property type="molecule type" value="Genomic_DNA"/>
</dbReference>
<keyword evidence="4" id="KW-1185">Reference proteome</keyword>
<evidence type="ECO:0000256" key="1">
    <source>
        <dbReference type="SAM" id="Phobius"/>
    </source>
</evidence>
<gene>
    <name evidence="3" type="ORF">SEMRO_86_G045660.1</name>
</gene>
<name>A0A9N8H4K3_9STRA</name>
<keyword evidence="1" id="KW-0472">Membrane</keyword>
<reference evidence="3" key="1">
    <citation type="submission" date="2020-06" db="EMBL/GenBank/DDBJ databases">
        <authorList>
            <consortium name="Plant Systems Biology data submission"/>
        </authorList>
    </citation>
    <scope>NUCLEOTIDE SEQUENCE</scope>
    <source>
        <strain evidence="3">D6</strain>
    </source>
</reference>
<feature type="chain" id="PRO_5040246921" evidence="2">
    <location>
        <begin position="24"/>
        <end position="311"/>
    </location>
</feature>
<comment type="caution">
    <text evidence="3">The sequence shown here is derived from an EMBL/GenBank/DDBJ whole genome shotgun (WGS) entry which is preliminary data.</text>
</comment>
<keyword evidence="1" id="KW-1133">Transmembrane helix</keyword>
<protein>
    <submittedName>
        <fullName evidence="3">Uncharacterized protein</fullName>
    </submittedName>
</protein>